<sequence length="300" mass="33180">MESTDSGEDLVEASNLRGAWTSTGPLPEPFQGDVRSCQLLLLLVFLCDFPTKTISLGLEVSKLRLDGHVRGERRSRWSTIFGSWKVGGILVCCRTPPIEAEDIFLGSLKILFLEGWMLGEIRTLDNHGSPLVQNLFDVSLAIHRCLILPPSVFESSSCHVVGDCQQVAKLPHHSRREICGGPRMAYEWDSVKIRAPKGRGFGWRPRGLPLKAPRCSTDECPVLLNGWCELGALYVEDGATWVPKCDGGLEEIPVYALGGQQGNISYKCSDIVAVDRAQRRPYAGNLLEWRCDSIEARTGE</sequence>
<evidence type="ECO:0000313" key="1">
    <source>
        <dbReference type="EMBL" id="PKI73459.1"/>
    </source>
</evidence>
<protein>
    <submittedName>
        <fullName evidence="1">Uncharacterized protein</fullName>
    </submittedName>
</protein>
<proteinExistence type="predicted"/>
<dbReference type="EMBL" id="PGOL01000273">
    <property type="protein sequence ID" value="PKI73459.1"/>
    <property type="molecule type" value="Genomic_DNA"/>
</dbReference>
<comment type="caution">
    <text evidence="1">The sequence shown here is derived from an EMBL/GenBank/DDBJ whole genome shotgun (WGS) entry which is preliminary data.</text>
</comment>
<evidence type="ECO:0000313" key="2">
    <source>
        <dbReference type="Proteomes" id="UP000233551"/>
    </source>
</evidence>
<organism evidence="1 2">
    <name type="scientific">Punica granatum</name>
    <name type="common">Pomegranate</name>
    <dbReference type="NCBI Taxonomy" id="22663"/>
    <lineage>
        <taxon>Eukaryota</taxon>
        <taxon>Viridiplantae</taxon>
        <taxon>Streptophyta</taxon>
        <taxon>Embryophyta</taxon>
        <taxon>Tracheophyta</taxon>
        <taxon>Spermatophyta</taxon>
        <taxon>Magnoliopsida</taxon>
        <taxon>eudicotyledons</taxon>
        <taxon>Gunneridae</taxon>
        <taxon>Pentapetalae</taxon>
        <taxon>rosids</taxon>
        <taxon>malvids</taxon>
        <taxon>Myrtales</taxon>
        <taxon>Lythraceae</taxon>
        <taxon>Punica</taxon>
    </lineage>
</organism>
<keyword evidence="2" id="KW-1185">Reference proteome</keyword>
<accession>A0A2I0KY99</accession>
<dbReference type="Proteomes" id="UP000233551">
    <property type="component" value="Unassembled WGS sequence"/>
</dbReference>
<dbReference type="AlphaFoldDB" id="A0A2I0KY99"/>
<gene>
    <name evidence="1" type="ORF">CRG98_006146</name>
</gene>
<name>A0A2I0KY99_PUNGR</name>
<reference evidence="1 2" key="1">
    <citation type="submission" date="2017-11" db="EMBL/GenBank/DDBJ databases">
        <title>De-novo sequencing of pomegranate (Punica granatum L.) genome.</title>
        <authorList>
            <person name="Akparov Z."/>
            <person name="Amiraslanov A."/>
            <person name="Hajiyeva S."/>
            <person name="Abbasov M."/>
            <person name="Kaur K."/>
            <person name="Hamwieh A."/>
            <person name="Solovyev V."/>
            <person name="Salamov A."/>
            <person name="Braich B."/>
            <person name="Kosarev P."/>
            <person name="Mahmoud A."/>
            <person name="Hajiyev E."/>
            <person name="Babayeva S."/>
            <person name="Izzatullayeva V."/>
            <person name="Mammadov A."/>
            <person name="Mammadov A."/>
            <person name="Sharifova S."/>
            <person name="Ojaghi J."/>
            <person name="Eynullazada K."/>
            <person name="Bayramov B."/>
            <person name="Abdulazimova A."/>
            <person name="Shahmuradov I."/>
        </authorList>
    </citation>
    <scope>NUCLEOTIDE SEQUENCE [LARGE SCALE GENOMIC DNA]</scope>
    <source>
        <strain evidence="2">cv. AG2017</strain>
        <tissue evidence="1">Leaf</tissue>
    </source>
</reference>